<keyword evidence="4 6" id="KW-0472">Membrane</keyword>
<dbReference type="InterPro" id="IPR017452">
    <property type="entry name" value="GPCR_Rhodpsn_7TM"/>
</dbReference>
<dbReference type="PROSITE" id="PS50262">
    <property type="entry name" value="G_PROTEIN_RECEP_F1_2"/>
    <property type="match status" value="1"/>
</dbReference>
<dbReference type="PANTHER" id="PTHR46752:SF1">
    <property type="entry name" value="G-PROTEIN COUPLED RECEPTOR 39"/>
    <property type="match status" value="1"/>
</dbReference>
<dbReference type="InterPro" id="IPR052676">
    <property type="entry name" value="Zinc-sensing_GPCR"/>
</dbReference>
<evidence type="ECO:0000259" key="7">
    <source>
        <dbReference type="PROSITE" id="PS50262"/>
    </source>
</evidence>
<feature type="transmembrane region" description="Helical" evidence="6">
    <location>
        <begin position="196"/>
        <end position="220"/>
    </location>
</feature>
<feature type="transmembrane region" description="Helical" evidence="6">
    <location>
        <begin position="100"/>
        <end position="120"/>
    </location>
</feature>
<accession>A0A8C4R501</accession>
<keyword evidence="5" id="KW-0807">Transducer</keyword>
<evidence type="ECO:0000256" key="1">
    <source>
        <dbReference type="ARBA" id="ARBA00004370"/>
    </source>
</evidence>
<reference evidence="8" key="1">
    <citation type="submission" date="2025-08" db="UniProtKB">
        <authorList>
            <consortium name="Ensembl"/>
        </authorList>
    </citation>
    <scope>IDENTIFICATION</scope>
</reference>
<feature type="transmembrane region" description="Helical" evidence="6">
    <location>
        <begin position="141"/>
        <end position="160"/>
    </location>
</feature>
<feature type="domain" description="G-protein coupled receptors family 1 profile" evidence="7">
    <location>
        <begin position="37"/>
        <end position="322"/>
    </location>
</feature>
<dbReference type="GeneTree" id="ENSGT01120000271823"/>
<evidence type="ECO:0000256" key="6">
    <source>
        <dbReference type="SAM" id="Phobius"/>
    </source>
</evidence>
<dbReference type="AlphaFoldDB" id="A0A8C4R501"/>
<evidence type="ECO:0000313" key="8">
    <source>
        <dbReference type="Ensembl" id="ENSEBUP00000024212.1"/>
    </source>
</evidence>
<proteinExistence type="inferred from homology"/>
<dbReference type="Proteomes" id="UP000694388">
    <property type="component" value="Unplaced"/>
</dbReference>
<dbReference type="Pfam" id="PF00001">
    <property type="entry name" value="7tm_1"/>
    <property type="match status" value="1"/>
</dbReference>
<dbReference type="PANTHER" id="PTHR46752">
    <property type="entry name" value="G-PROTEIN COUPLED RECEPTOR 39"/>
    <property type="match status" value="1"/>
</dbReference>
<comment type="similarity">
    <text evidence="5">Belongs to the G-protein coupled receptor 1 family.</text>
</comment>
<dbReference type="PRINTS" id="PR00237">
    <property type="entry name" value="GPCRRHODOPSN"/>
</dbReference>
<evidence type="ECO:0000256" key="3">
    <source>
        <dbReference type="ARBA" id="ARBA00022989"/>
    </source>
</evidence>
<sequence>MSRKMDCGGGLPFELSHAVKGVLTAVYVVLLTVGVLGNSITVYLALAVQGRKTCLQRAVRLHMLSLAISDLLVLIVGIPMDLSELVWYQFHGRDGMCKTYYFLWEICTYATLLNILTFSAERYLAICHPFRAKALSAARTRVMLCVVWLLAFFTGFPMLFGTGIENPLKSLYSDCPLLMNITICTSLSDKQGIYHALVFSCVITYIFVLIAVAVACILMIRTIMGLRSDSVNLDHHGAEQRCCMRKSKSNEMQMAKKQSVIMLSTVMGALALCWVPYQASRIMVVTRTRGTWTKEYFQEYETLNTVARTFFYLSSCINPVLYCLTSTRFRKGFIQVLCRCFCHEVDESKGDIAIHAVPRELSIFNRSREGAPHQSN</sequence>
<evidence type="ECO:0000313" key="9">
    <source>
        <dbReference type="Proteomes" id="UP000694388"/>
    </source>
</evidence>
<keyword evidence="5" id="KW-0675">Receptor</keyword>
<feature type="transmembrane region" description="Helical" evidence="6">
    <location>
        <begin position="58"/>
        <end position="80"/>
    </location>
</feature>
<feature type="transmembrane region" description="Helical" evidence="6">
    <location>
        <begin position="25"/>
        <end position="46"/>
    </location>
</feature>
<dbReference type="GO" id="GO:0016020">
    <property type="term" value="C:membrane"/>
    <property type="evidence" value="ECO:0007669"/>
    <property type="project" value="UniProtKB-SubCell"/>
</dbReference>
<dbReference type="SUPFAM" id="SSF81321">
    <property type="entry name" value="Family A G protein-coupled receptor-like"/>
    <property type="match status" value="1"/>
</dbReference>
<evidence type="ECO:0000256" key="4">
    <source>
        <dbReference type="ARBA" id="ARBA00023136"/>
    </source>
</evidence>
<organism evidence="8 9">
    <name type="scientific">Eptatretus burgeri</name>
    <name type="common">Inshore hagfish</name>
    <dbReference type="NCBI Taxonomy" id="7764"/>
    <lineage>
        <taxon>Eukaryota</taxon>
        <taxon>Metazoa</taxon>
        <taxon>Chordata</taxon>
        <taxon>Craniata</taxon>
        <taxon>Vertebrata</taxon>
        <taxon>Cyclostomata</taxon>
        <taxon>Myxini</taxon>
        <taxon>Myxiniformes</taxon>
        <taxon>Myxinidae</taxon>
        <taxon>Eptatretinae</taxon>
        <taxon>Eptatretus</taxon>
    </lineage>
</organism>
<keyword evidence="9" id="KW-1185">Reference proteome</keyword>
<protein>
    <submittedName>
        <fullName evidence="8">G protein-coupled receptor 39</fullName>
    </submittedName>
</protein>
<keyword evidence="3 6" id="KW-1133">Transmembrane helix</keyword>
<evidence type="ECO:0000256" key="2">
    <source>
        <dbReference type="ARBA" id="ARBA00022692"/>
    </source>
</evidence>
<keyword evidence="5" id="KW-0297">G-protein coupled receptor</keyword>
<dbReference type="GO" id="GO:0004930">
    <property type="term" value="F:G protein-coupled receptor activity"/>
    <property type="evidence" value="ECO:0007669"/>
    <property type="project" value="UniProtKB-KW"/>
</dbReference>
<dbReference type="InterPro" id="IPR000276">
    <property type="entry name" value="GPCR_Rhodpsn"/>
</dbReference>
<evidence type="ECO:0000256" key="5">
    <source>
        <dbReference type="RuleBase" id="RU000688"/>
    </source>
</evidence>
<keyword evidence="2 5" id="KW-0812">Transmembrane</keyword>
<dbReference type="Gene3D" id="1.20.1070.10">
    <property type="entry name" value="Rhodopsin 7-helix transmembrane proteins"/>
    <property type="match status" value="1"/>
</dbReference>
<dbReference type="Ensembl" id="ENSEBUT00000024788.1">
    <property type="protein sequence ID" value="ENSEBUP00000024212.1"/>
    <property type="gene ID" value="ENSEBUG00000014919.1"/>
</dbReference>
<reference evidence="8" key="2">
    <citation type="submission" date="2025-09" db="UniProtKB">
        <authorList>
            <consortium name="Ensembl"/>
        </authorList>
    </citation>
    <scope>IDENTIFICATION</scope>
</reference>
<comment type="subcellular location">
    <subcellularLocation>
        <location evidence="1">Membrane</location>
    </subcellularLocation>
</comment>
<dbReference type="OMA" id="HNMTICT"/>
<name>A0A8C4R501_EPTBU</name>
<feature type="transmembrane region" description="Helical" evidence="6">
    <location>
        <begin position="260"/>
        <end position="277"/>
    </location>
</feature>
<dbReference type="PROSITE" id="PS00237">
    <property type="entry name" value="G_PROTEIN_RECEP_F1_1"/>
    <property type="match status" value="1"/>
</dbReference>